<sequence>MGVAGSEHSTLYAAPPGHLTLIMAARKSASYTLPSDPRFSFYVYTPRSHPITRRARGEDVGVDGVVTGPKTVSLTDSPMKGTFVFGRGAGPKGFGLMVAIHDSKRDAEKLRDEWADIAEEEGCILLSPCFPCDIKFPDGPDNFKKLEWETASGEIILYDEVLLQMIDTVEREWGCVDTRTFALIGFSGGGQFVHRFLYLYPERLHAVSIGAPGRATPLIDEPWPVGIVGAPTRKDGSRIDPKKIAERTQSGETVVQLLIGDQDHWRPVQPDGSLAPMSRLDCTNALKASFDAHGIKYGFKLVPGVKHDAAEIRAVAKPWIRKYVRQPVASMVANRSMCKMH</sequence>
<dbReference type="Gene3D" id="3.40.50.1820">
    <property type="entry name" value="alpha/beta hydrolase"/>
    <property type="match status" value="1"/>
</dbReference>
<comment type="caution">
    <text evidence="1">The sequence shown here is derived from an EMBL/GenBank/DDBJ whole genome shotgun (WGS) entry which is preliminary data.</text>
</comment>
<protein>
    <recommendedName>
        <fullName evidence="3">Carboxylic ester hydrolase</fullName>
    </recommendedName>
</protein>
<accession>J4UBR6</accession>
<organism evidence="1 2">
    <name type="scientific">Trichosporon asahii var. asahii (strain ATCC 90039 / CBS 2479 / JCM 2466 / KCTC 7840 / NBRC 103889/ NCYC 2677 / UAMH 7654)</name>
    <name type="common">Yeast</name>
    <dbReference type="NCBI Taxonomy" id="1186058"/>
    <lineage>
        <taxon>Eukaryota</taxon>
        <taxon>Fungi</taxon>
        <taxon>Dikarya</taxon>
        <taxon>Basidiomycota</taxon>
        <taxon>Agaricomycotina</taxon>
        <taxon>Tremellomycetes</taxon>
        <taxon>Trichosporonales</taxon>
        <taxon>Trichosporonaceae</taxon>
        <taxon>Trichosporon</taxon>
    </lineage>
</organism>
<dbReference type="HOGENOM" id="CLU_060128_1_0_1"/>
<reference evidence="1 2" key="1">
    <citation type="journal article" date="2012" name="Eukaryot. Cell">
        <title>Draft genome sequence of CBS 2479, the standard type strain of Trichosporon asahii.</title>
        <authorList>
            <person name="Yang R.Y."/>
            <person name="Li H.T."/>
            <person name="Zhu H."/>
            <person name="Zhou G.P."/>
            <person name="Wang M."/>
            <person name="Wang L."/>
        </authorList>
    </citation>
    <scope>NUCLEOTIDE SEQUENCE [LARGE SCALE GENOMIC DNA]</scope>
    <source>
        <strain evidence="2">ATCC 90039 / CBS 2479 / JCM 2466 / KCTC 7840 / NCYC 2677 / UAMH 7654</strain>
    </source>
</reference>
<dbReference type="EMBL" id="ALBS01000206">
    <property type="protein sequence ID" value="EJT48335.1"/>
    <property type="molecule type" value="Genomic_DNA"/>
</dbReference>
<dbReference type="KEGG" id="tasa:A1Q1_02618"/>
<dbReference type="AlphaFoldDB" id="J4UBR6"/>
<gene>
    <name evidence="1" type="ORF">A1Q1_02618</name>
</gene>
<proteinExistence type="predicted"/>
<evidence type="ECO:0000313" key="1">
    <source>
        <dbReference type="EMBL" id="EJT48335.1"/>
    </source>
</evidence>
<dbReference type="InterPro" id="IPR029058">
    <property type="entry name" value="AB_hydrolase_fold"/>
</dbReference>
<dbReference type="VEuPathDB" id="FungiDB:A1Q1_02618"/>
<evidence type="ECO:0000313" key="2">
    <source>
        <dbReference type="Proteomes" id="UP000002748"/>
    </source>
</evidence>
<name>J4UBR6_TRIAS</name>
<dbReference type="RefSeq" id="XP_014179354.1">
    <property type="nucleotide sequence ID" value="XM_014323879.1"/>
</dbReference>
<dbReference type="GeneID" id="25986131"/>
<dbReference type="OrthoDB" id="2334691at2759"/>
<evidence type="ECO:0008006" key="3">
    <source>
        <dbReference type="Google" id="ProtNLM"/>
    </source>
</evidence>
<dbReference type="Proteomes" id="UP000002748">
    <property type="component" value="Unassembled WGS sequence"/>
</dbReference>
<dbReference type="SUPFAM" id="SSF53474">
    <property type="entry name" value="alpha/beta-Hydrolases"/>
    <property type="match status" value="1"/>
</dbReference>